<dbReference type="OrthoDB" id="10070467at2759"/>
<name>E9H853_DAPPU</name>
<proteinExistence type="predicted"/>
<keyword evidence="1" id="KW-0732">Signal</keyword>
<evidence type="ECO:0008006" key="4">
    <source>
        <dbReference type="Google" id="ProtNLM"/>
    </source>
</evidence>
<sequence>MGILLSWQLVVASILFLASFASSEFELHDRPTDSALYYKTLEDKKPTKLSSVLYKSNCVNIYDSESSSNNKKIYFYSPITLLNHLNVASINNQTVTPKGILSVSFSVGNQEIRTKVVEHLNQLLSQQIEPSHVKVHPLDSVRLTSKVKSADFLLTNEWIPYKPSLRFTLICPTREDCDRVKTQMRIDPKQFEHLRLELNPQFINDGGLIAFLYFNGFTK</sequence>
<evidence type="ECO:0000313" key="3">
    <source>
        <dbReference type="Proteomes" id="UP000000305"/>
    </source>
</evidence>
<dbReference type="EMBL" id="GL732603">
    <property type="protein sequence ID" value="EFX72011.1"/>
    <property type="molecule type" value="Genomic_DNA"/>
</dbReference>
<accession>E9H853</accession>
<dbReference type="Proteomes" id="UP000000305">
    <property type="component" value="Unassembled WGS sequence"/>
</dbReference>
<reference evidence="2 3" key="1">
    <citation type="journal article" date="2011" name="Science">
        <title>The ecoresponsive genome of Daphnia pulex.</title>
        <authorList>
            <person name="Colbourne J.K."/>
            <person name="Pfrender M.E."/>
            <person name="Gilbert D."/>
            <person name="Thomas W.K."/>
            <person name="Tucker A."/>
            <person name="Oakley T.H."/>
            <person name="Tokishita S."/>
            <person name="Aerts A."/>
            <person name="Arnold G.J."/>
            <person name="Basu M.K."/>
            <person name="Bauer D.J."/>
            <person name="Caceres C.E."/>
            <person name="Carmel L."/>
            <person name="Casola C."/>
            <person name="Choi J.H."/>
            <person name="Detter J.C."/>
            <person name="Dong Q."/>
            <person name="Dusheyko S."/>
            <person name="Eads B.D."/>
            <person name="Frohlich T."/>
            <person name="Geiler-Samerotte K.A."/>
            <person name="Gerlach D."/>
            <person name="Hatcher P."/>
            <person name="Jogdeo S."/>
            <person name="Krijgsveld J."/>
            <person name="Kriventseva E.V."/>
            <person name="Kultz D."/>
            <person name="Laforsch C."/>
            <person name="Lindquist E."/>
            <person name="Lopez J."/>
            <person name="Manak J.R."/>
            <person name="Muller J."/>
            <person name="Pangilinan J."/>
            <person name="Patwardhan R.P."/>
            <person name="Pitluck S."/>
            <person name="Pritham E.J."/>
            <person name="Rechtsteiner A."/>
            <person name="Rho M."/>
            <person name="Rogozin I.B."/>
            <person name="Sakarya O."/>
            <person name="Salamov A."/>
            <person name="Schaack S."/>
            <person name="Shapiro H."/>
            <person name="Shiga Y."/>
            <person name="Skalitzky C."/>
            <person name="Smith Z."/>
            <person name="Souvorov A."/>
            <person name="Sung W."/>
            <person name="Tang Z."/>
            <person name="Tsuchiya D."/>
            <person name="Tu H."/>
            <person name="Vos H."/>
            <person name="Wang M."/>
            <person name="Wolf Y.I."/>
            <person name="Yamagata H."/>
            <person name="Yamada T."/>
            <person name="Ye Y."/>
            <person name="Shaw J.R."/>
            <person name="Andrews J."/>
            <person name="Crease T.J."/>
            <person name="Tang H."/>
            <person name="Lucas S.M."/>
            <person name="Robertson H.M."/>
            <person name="Bork P."/>
            <person name="Koonin E.V."/>
            <person name="Zdobnov E.M."/>
            <person name="Grigoriev I.V."/>
            <person name="Lynch M."/>
            <person name="Boore J.L."/>
        </authorList>
    </citation>
    <scope>NUCLEOTIDE SEQUENCE [LARGE SCALE GENOMIC DNA]</scope>
</reference>
<keyword evidence="3" id="KW-1185">Reference proteome</keyword>
<dbReference type="PhylomeDB" id="E9H853"/>
<feature type="signal peptide" evidence="1">
    <location>
        <begin position="1"/>
        <end position="23"/>
    </location>
</feature>
<gene>
    <name evidence="2" type="ORF">DAPPUDRAFT_308594</name>
</gene>
<evidence type="ECO:0000256" key="1">
    <source>
        <dbReference type="SAM" id="SignalP"/>
    </source>
</evidence>
<protein>
    <recommendedName>
        <fullName evidence="4">Vitellogenin domain-containing protein</fullName>
    </recommendedName>
</protein>
<feature type="chain" id="PRO_5003237875" description="Vitellogenin domain-containing protein" evidence="1">
    <location>
        <begin position="24"/>
        <end position="219"/>
    </location>
</feature>
<organism evidence="2 3">
    <name type="scientific">Daphnia pulex</name>
    <name type="common">Water flea</name>
    <dbReference type="NCBI Taxonomy" id="6669"/>
    <lineage>
        <taxon>Eukaryota</taxon>
        <taxon>Metazoa</taxon>
        <taxon>Ecdysozoa</taxon>
        <taxon>Arthropoda</taxon>
        <taxon>Crustacea</taxon>
        <taxon>Branchiopoda</taxon>
        <taxon>Diplostraca</taxon>
        <taxon>Cladocera</taxon>
        <taxon>Anomopoda</taxon>
        <taxon>Daphniidae</taxon>
        <taxon>Daphnia</taxon>
    </lineage>
</organism>
<dbReference type="AlphaFoldDB" id="E9H853"/>
<dbReference type="InParanoid" id="E9H853"/>
<evidence type="ECO:0000313" key="2">
    <source>
        <dbReference type="EMBL" id="EFX72011.1"/>
    </source>
</evidence>
<dbReference type="KEGG" id="dpx:DAPPUDRAFT_308594"/>
<dbReference type="HOGENOM" id="CLU_1262696_0_0_1"/>